<dbReference type="PANTHER" id="PTHR43825">
    <property type="entry name" value="PYRUVATE DEHYDROGENASE E1 COMPONENT"/>
    <property type="match status" value="1"/>
</dbReference>
<dbReference type="Gene3D" id="3.40.50.920">
    <property type="match status" value="1"/>
</dbReference>
<dbReference type="InterPro" id="IPR051157">
    <property type="entry name" value="PDH/Transketolase"/>
</dbReference>
<dbReference type="InterPro" id="IPR033248">
    <property type="entry name" value="Transketolase_C"/>
</dbReference>
<organism evidence="5">
    <name type="scientific">marine sediment metagenome</name>
    <dbReference type="NCBI Taxonomy" id="412755"/>
    <lineage>
        <taxon>unclassified sequences</taxon>
        <taxon>metagenomes</taxon>
        <taxon>ecological metagenomes</taxon>
    </lineage>
</organism>
<evidence type="ECO:0000259" key="4">
    <source>
        <dbReference type="SMART" id="SM00861"/>
    </source>
</evidence>
<dbReference type="EMBL" id="LAZR01000262">
    <property type="protein sequence ID" value="KKN78425.1"/>
    <property type="molecule type" value="Genomic_DNA"/>
</dbReference>
<gene>
    <name evidence="5" type="ORF">LCGC14_0349570</name>
</gene>
<protein>
    <recommendedName>
        <fullName evidence="4">Transketolase-like pyrimidine-binding domain-containing protein</fullName>
    </recommendedName>
</protein>
<dbReference type="Gene3D" id="3.40.50.970">
    <property type="match status" value="1"/>
</dbReference>
<keyword evidence="3" id="KW-0786">Thiamine pyrophosphate</keyword>
<feature type="domain" description="Transketolase-like pyrimidine-binding" evidence="4">
    <location>
        <begin position="1"/>
        <end position="163"/>
    </location>
</feature>
<comment type="similarity">
    <text evidence="2">Belongs to the transketolase family.</text>
</comment>
<dbReference type="SMART" id="SM00861">
    <property type="entry name" value="Transket_pyr"/>
    <property type="match status" value="1"/>
</dbReference>
<dbReference type="CDD" id="cd07033">
    <property type="entry name" value="TPP_PYR_DXS_TK_like"/>
    <property type="match status" value="1"/>
</dbReference>
<dbReference type="SUPFAM" id="SSF52518">
    <property type="entry name" value="Thiamin diphosphate-binding fold (THDP-binding)"/>
    <property type="match status" value="1"/>
</dbReference>
<dbReference type="AlphaFoldDB" id="A0A0F9TB25"/>
<evidence type="ECO:0000256" key="2">
    <source>
        <dbReference type="ARBA" id="ARBA00007131"/>
    </source>
</evidence>
<dbReference type="PANTHER" id="PTHR43825:SF5">
    <property type="entry name" value="HYPOTHETICAL TRANSKETOLASE FAMILY PROTEIN"/>
    <property type="match status" value="1"/>
</dbReference>
<dbReference type="InterPro" id="IPR029061">
    <property type="entry name" value="THDP-binding"/>
</dbReference>
<evidence type="ECO:0000256" key="1">
    <source>
        <dbReference type="ARBA" id="ARBA00001964"/>
    </source>
</evidence>
<name>A0A0F9TB25_9ZZZZ</name>
<reference evidence="5" key="1">
    <citation type="journal article" date="2015" name="Nature">
        <title>Complex archaea that bridge the gap between prokaryotes and eukaryotes.</title>
        <authorList>
            <person name="Spang A."/>
            <person name="Saw J.H."/>
            <person name="Jorgensen S.L."/>
            <person name="Zaremba-Niedzwiedzka K."/>
            <person name="Martijn J."/>
            <person name="Lind A.E."/>
            <person name="van Eijk R."/>
            <person name="Schleper C."/>
            <person name="Guy L."/>
            <person name="Ettema T.J."/>
        </authorList>
    </citation>
    <scope>NUCLEOTIDE SEQUENCE</scope>
</reference>
<comment type="cofactor">
    <cofactor evidence="1">
        <name>thiamine diphosphate</name>
        <dbReference type="ChEBI" id="CHEBI:58937"/>
    </cofactor>
</comment>
<evidence type="ECO:0000256" key="3">
    <source>
        <dbReference type="ARBA" id="ARBA00023052"/>
    </source>
</evidence>
<dbReference type="InterPro" id="IPR009014">
    <property type="entry name" value="Transketo_C/PFOR_II"/>
</dbReference>
<comment type="caution">
    <text evidence="5">The sequence shown here is derived from an EMBL/GenBank/DDBJ whole genome shotgun (WGS) entry which is preliminary data.</text>
</comment>
<accession>A0A0F9TB25</accession>
<proteinExistence type="inferred from homology"/>
<sequence length="296" mass="32769">MRKTCFDMIYELAKKDKRIVYIGSDVGAGTLQKMKEEMPNQFFMEGIQEQNIIGMATGLALSGRIVYVNTLACFLTRRCYEQVYLDVGLHNANVRLLGNGGGLVYAPLGPSHIACDDIALMRNIPNMTIVAPADADEMARLMPQTVDYQGPMYIRLAIGGDPIVSKPPFEIGRAILMKEGERALVITTGITLKLVMAVDDVTVIHLPTPKPIDEWLITKHAIGARRVIVIEEHNFTGGIGSAVAEIICARRLSSYLCVKNFYRISIPDVYVDRYGTQESLMEYYGITTEGIENAIS</sequence>
<dbReference type="SUPFAM" id="SSF52922">
    <property type="entry name" value="TK C-terminal domain-like"/>
    <property type="match status" value="1"/>
</dbReference>
<dbReference type="FunFam" id="3.40.50.970:FF:000129">
    <property type="entry name" value="Transketolase"/>
    <property type="match status" value="1"/>
</dbReference>
<dbReference type="Pfam" id="PF02780">
    <property type="entry name" value="Transketolase_C"/>
    <property type="match status" value="1"/>
</dbReference>
<dbReference type="Pfam" id="PF02779">
    <property type="entry name" value="Transket_pyr"/>
    <property type="match status" value="1"/>
</dbReference>
<dbReference type="InterPro" id="IPR005475">
    <property type="entry name" value="Transketolase-like_Pyr-bd"/>
</dbReference>
<evidence type="ECO:0000313" key="5">
    <source>
        <dbReference type="EMBL" id="KKN78425.1"/>
    </source>
</evidence>